<dbReference type="GO" id="GO:0042162">
    <property type="term" value="F:telomeric DNA binding"/>
    <property type="evidence" value="ECO:0000318"/>
    <property type="project" value="GO_Central"/>
</dbReference>
<dbReference type="GO" id="GO:0110078">
    <property type="term" value="C:TTT Hsp90 cochaperone complex"/>
    <property type="evidence" value="ECO:0007669"/>
    <property type="project" value="Ensembl"/>
</dbReference>
<dbReference type="AlphaFoldDB" id="F6YDS3"/>
<dbReference type="GO" id="GO:0051083">
    <property type="term" value="P:'de novo' cotranslational protein folding"/>
    <property type="evidence" value="ECO:0000318"/>
    <property type="project" value="GO_Central"/>
</dbReference>
<dbReference type="Proteomes" id="UP000002279">
    <property type="component" value="Unplaced"/>
</dbReference>
<evidence type="ECO:0000259" key="11">
    <source>
        <dbReference type="Pfam" id="PF10193"/>
    </source>
</evidence>
<evidence type="ECO:0000256" key="1">
    <source>
        <dbReference type="ARBA" id="ARBA00004123"/>
    </source>
</evidence>
<dbReference type="FunCoup" id="F6YDS3">
    <property type="interactions" value="1898"/>
</dbReference>
<keyword evidence="14" id="KW-1185">Reference proteome</keyword>
<dbReference type="HOGENOM" id="CLU_008764_1_0_1"/>
<dbReference type="GO" id="GO:0060090">
    <property type="term" value="F:molecular adaptor activity"/>
    <property type="evidence" value="ECO:0007669"/>
    <property type="project" value="Ensembl"/>
</dbReference>
<feature type="domain" description="Telomere length regulation protein conserved" evidence="11">
    <location>
        <begin position="468"/>
        <end position="576"/>
    </location>
</feature>
<accession>F6YDS3</accession>
<dbReference type="InterPro" id="IPR019337">
    <property type="entry name" value="Telomere_length_regulation_dom"/>
</dbReference>
<feature type="region of interest" description="Disordered" evidence="10">
    <location>
        <begin position="392"/>
        <end position="424"/>
    </location>
</feature>
<dbReference type="Pfam" id="PF25320">
    <property type="entry name" value="TELO2_ARM"/>
    <property type="match status" value="1"/>
</dbReference>
<evidence type="ECO:0000259" key="12">
    <source>
        <dbReference type="Pfam" id="PF25320"/>
    </source>
</evidence>
<gene>
    <name evidence="13" type="primary">TELO2</name>
</gene>
<dbReference type="Bgee" id="ENSOANG00000001243">
    <property type="expression patterns" value="Expressed in endometrium and 7 other cell types or tissues"/>
</dbReference>
<name>F6YDS3_ORNAN</name>
<dbReference type="InParanoid" id="F6YDS3"/>
<proteinExistence type="inferred from homology"/>
<dbReference type="InterPro" id="IPR016024">
    <property type="entry name" value="ARM-type_fold"/>
</dbReference>
<dbReference type="STRING" id="9258.ENSOANP00000001979"/>
<sequence length="787" mass="86239">MAALPAAERAAREAEAALAAGDGARAAAALGALRRHLGVPGAAPLHFSALLRGLVDRLTPDCLFLEGPADQAFLVLVEAVAAAPGPCFRLTKVVDVLAEFLKRGRMARGSLGLEQEGPPDPSRLQETLLHKVVGLPDHLSNRLQEGSPALFLPQNYFPFLGEEILQVLHRISDSLRGGLDCSISFVSQVLGKVCVQGRQKEILAALAPRLAELTQSDCIWQRICWRMVESVPHSGMEAVVSGFVRAAPGADVLSRVLGNLVVKNKKAQFVVTRKLLFLQYGLTTKGLQSLLGYLALDPLRRPLLVQVLKELLEIWASSSAVKHTPVEQQLYVSKAILICLTLLKDTETESIRAELLASMTRGAQCHLDSSLPQVRRLGMIVAENLSSRLHPDGPGLKFQYEEDEQSRELQSLASPQPSDGPVLAHGAASRLPLEHPPAISSPVLFLSDDEFVPYDMSEDKELKTTKVPVYIRDCLEVLTTSEDMERWEAALRVLESLIRRNRTTTREVSVELAKVLLHLEEKICVEGFASLRQRALVAVTVADPVQVAQYLIAQFSALNYSLGQRMDILDVLALAAQELSAPSPRETPQQPLPPKASIQVLPGEQTSDPSSSTPKTWRKIVDERIQSKTRRFAKGPSRPDPVAVPNEFNAVAGCFFFPLIQRFDRPLATFDLLGDDHLVLGRLVHTLGILMHCAVNTAAAVPMGKALLELVWTLRFHTDAYVRRGLLSAISFTLLSVPATCLLGDLMEELLETRAWLADVVEKDPDGDCRGLAMQALLLMEKLKEKL</sequence>
<dbReference type="FunFam" id="1.25.40.720:FF:000001">
    <property type="entry name" value="Telomere length regulation protein TEL2"/>
    <property type="match status" value="1"/>
</dbReference>
<dbReference type="PANTHER" id="PTHR15830">
    <property type="entry name" value="TELOMERE LENGTH REGULATION PROTEIN TEL2 FAMILY MEMBER"/>
    <property type="match status" value="1"/>
</dbReference>
<dbReference type="PANTHER" id="PTHR15830:SF10">
    <property type="entry name" value="TELOMERE LENGTH REGULATION PROTEIN TEL2 HOMOLOG"/>
    <property type="match status" value="1"/>
</dbReference>
<reference evidence="13" key="2">
    <citation type="submission" date="2025-09" db="UniProtKB">
        <authorList>
            <consortium name="Ensembl"/>
        </authorList>
    </citation>
    <scope>IDENTIFICATION</scope>
    <source>
        <strain evidence="13">Glennie</strain>
    </source>
</reference>
<feature type="region of interest" description="Disordered" evidence="10">
    <location>
        <begin position="582"/>
        <end position="616"/>
    </location>
</feature>
<dbReference type="OMA" id="FYPQNYF"/>
<dbReference type="FunFam" id="1.25.40.720:FF:000003">
    <property type="entry name" value="Telomere length regulation protein TEL2 homolog"/>
    <property type="match status" value="1"/>
</dbReference>
<dbReference type="GO" id="GO:0016604">
    <property type="term" value="C:nuclear body"/>
    <property type="evidence" value="ECO:0007669"/>
    <property type="project" value="Ensembl"/>
</dbReference>
<protein>
    <recommendedName>
        <fullName evidence="5">Telomere length regulation protein TEL2 homolog</fullName>
    </recommendedName>
</protein>
<evidence type="ECO:0000256" key="2">
    <source>
        <dbReference type="ARBA" id="ARBA00004370"/>
    </source>
</evidence>
<comment type="similarity">
    <text evidence="4">Belongs to the TEL2 family.</text>
</comment>
<evidence type="ECO:0000256" key="3">
    <source>
        <dbReference type="ARBA" id="ARBA00004496"/>
    </source>
</evidence>
<dbReference type="GO" id="GO:0019901">
    <property type="term" value="F:protein kinase binding"/>
    <property type="evidence" value="ECO:0007669"/>
    <property type="project" value="Ensembl"/>
</dbReference>
<dbReference type="GO" id="GO:0044877">
    <property type="term" value="F:protein-containing complex binding"/>
    <property type="evidence" value="ECO:0007669"/>
    <property type="project" value="Ensembl"/>
</dbReference>
<evidence type="ECO:0000256" key="9">
    <source>
        <dbReference type="ARBA" id="ARBA00053387"/>
    </source>
</evidence>
<dbReference type="eggNOG" id="KOG4346">
    <property type="taxonomic scope" value="Eukaryota"/>
</dbReference>
<keyword evidence="6" id="KW-0963">Cytoplasm</keyword>
<evidence type="ECO:0000313" key="13">
    <source>
        <dbReference type="Ensembl" id="ENSOANP00000001979.2"/>
    </source>
</evidence>
<dbReference type="Pfam" id="PF10193">
    <property type="entry name" value="Telomere_reg-2"/>
    <property type="match status" value="1"/>
</dbReference>
<evidence type="ECO:0000256" key="8">
    <source>
        <dbReference type="ARBA" id="ARBA00023242"/>
    </source>
</evidence>
<feature type="compositionally biased region" description="Polar residues" evidence="10">
    <location>
        <begin position="408"/>
        <end position="417"/>
    </location>
</feature>
<keyword evidence="8" id="KW-0539">Nucleus</keyword>
<organism evidence="13 14">
    <name type="scientific">Ornithorhynchus anatinus</name>
    <name type="common">Duckbill platypus</name>
    <dbReference type="NCBI Taxonomy" id="9258"/>
    <lineage>
        <taxon>Eukaryota</taxon>
        <taxon>Metazoa</taxon>
        <taxon>Chordata</taxon>
        <taxon>Craniata</taxon>
        <taxon>Vertebrata</taxon>
        <taxon>Euteleostomi</taxon>
        <taxon>Mammalia</taxon>
        <taxon>Monotremata</taxon>
        <taxon>Ornithorhynchidae</taxon>
        <taxon>Ornithorhynchus</taxon>
    </lineage>
</organism>
<dbReference type="GO" id="GO:0050821">
    <property type="term" value="P:protein stabilization"/>
    <property type="evidence" value="ECO:0007669"/>
    <property type="project" value="Ensembl"/>
</dbReference>
<dbReference type="GO" id="GO:0051879">
    <property type="term" value="F:Hsp90 protein binding"/>
    <property type="evidence" value="ECO:0000318"/>
    <property type="project" value="GO_Central"/>
</dbReference>
<feature type="compositionally biased region" description="Polar residues" evidence="10">
    <location>
        <begin position="604"/>
        <end position="615"/>
    </location>
</feature>
<dbReference type="Ensembl" id="ENSOANT00000001980.2">
    <property type="protein sequence ID" value="ENSOANP00000001979.2"/>
    <property type="gene ID" value="ENSOANG00000001243.3"/>
</dbReference>
<dbReference type="GO" id="GO:0005829">
    <property type="term" value="C:cytosol"/>
    <property type="evidence" value="ECO:0000318"/>
    <property type="project" value="GO_Central"/>
</dbReference>
<dbReference type="GeneTree" id="ENSGT00390000006698"/>
<dbReference type="Gene3D" id="1.25.40.720">
    <property type="entry name" value="Telomere length regulation protein 2, C-terminal domain"/>
    <property type="match status" value="2"/>
</dbReference>
<dbReference type="GO" id="GO:0016020">
    <property type="term" value="C:membrane"/>
    <property type="evidence" value="ECO:0007669"/>
    <property type="project" value="UniProtKB-SubCell"/>
</dbReference>
<dbReference type="SUPFAM" id="SSF48371">
    <property type="entry name" value="ARM repeat"/>
    <property type="match status" value="1"/>
</dbReference>
<evidence type="ECO:0000256" key="4">
    <source>
        <dbReference type="ARBA" id="ARBA00006133"/>
    </source>
</evidence>
<dbReference type="InterPro" id="IPR057348">
    <property type="entry name" value="TELO2_ARM"/>
</dbReference>
<evidence type="ECO:0000256" key="6">
    <source>
        <dbReference type="ARBA" id="ARBA00022490"/>
    </source>
</evidence>
<evidence type="ECO:0000256" key="10">
    <source>
        <dbReference type="SAM" id="MobiDB-lite"/>
    </source>
</evidence>
<evidence type="ECO:0000313" key="14">
    <source>
        <dbReference type="Proteomes" id="UP000002279"/>
    </source>
</evidence>
<keyword evidence="7" id="KW-0472">Membrane</keyword>
<reference evidence="13" key="1">
    <citation type="submission" date="2025-08" db="UniProtKB">
        <authorList>
            <consortium name="Ensembl"/>
        </authorList>
    </citation>
    <scope>IDENTIFICATION</scope>
    <source>
        <strain evidence="13">Glennie</strain>
    </source>
</reference>
<comment type="function">
    <text evidence="9">Regulator of the DNA damage response (DDR). Part of the TTT complex that is required to stabilize protein levels of the phosphatidylinositol 3-kinase-related protein kinase (PIKK) family proteins. The TTT complex is involved in the cellular resistance to DNA damage stresses, like ionizing radiation (IR), ultraviolet (UV) and mitomycin C (MMC). Together with the TTT complex and HSP90 may participate in the proper folding of newly synthesized PIKKs. Promotes assembly, stabilizes and maintains the activity of mTORC1 and mTORC2 complexes, which regulate cell growth and survival in response to nutrient and hormonal signals. May be involved in telomere length regulation.</text>
</comment>
<comment type="subcellular location">
    <subcellularLocation>
        <location evidence="3">Cytoplasm</location>
    </subcellularLocation>
    <subcellularLocation>
        <location evidence="2">Membrane</location>
    </subcellularLocation>
    <subcellularLocation>
        <location evidence="1">Nucleus</location>
    </subcellularLocation>
</comment>
<dbReference type="InterPro" id="IPR038528">
    <property type="entry name" value="TEL2_C_sf"/>
</dbReference>
<feature type="domain" description="TELO2 ARM repeat" evidence="12">
    <location>
        <begin position="303"/>
        <end position="394"/>
    </location>
</feature>
<evidence type="ECO:0000256" key="7">
    <source>
        <dbReference type="ARBA" id="ARBA00023136"/>
    </source>
</evidence>
<dbReference type="InterPro" id="IPR051970">
    <property type="entry name" value="TEL2_Regulation"/>
</dbReference>
<evidence type="ECO:0000256" key="5">
    <source>
        <dbReference type="ARBA" id="ARBA00018231"/>
    </source>
</evidence>